<feature type="region of interest" description="Disordered" evidence="8">
    <location>
        <begin position="372"/>
        <end position="436"/>
    </location>
</feature>
<sequence length="536" mass="60175">MIKCRAHRGVQTDKLYETIVCWEGLLSWSERRVITNQFQGDVQQLKEVLEQLGSKTFNICSESHIQLAIDQLKNEHKVLQNQRPKMLTLNATVHNWVSNQELQRKELLDPTVSERLELLEHDKNFARCHGGQCGACYDCLNDIRQDTAVNRELKDSITALYGAWDEAEVRIRNRIENLTTSMMTWKQLEDGLIDFRDTLDRDRGKLQGIEGALQSGNGASEEIVNSVKEVVKALSEKVDPLFHEQQQQQQRQAGTADRAESIERLETVAENATVQNGQLEQQLLAPVLATASKIPSNGSLSDSGISDGGGMSDGSLSERERRLSALKRLVKQLEVSLAPGSEAMQTITKRLEMAEHDLRSLQSTCRKIIMNERNQQDQLRNRANVSPASKDAADGNNNNSASVKNKNKKSPSRKKNRNASPRIGGSSSADVTEAEDDEALLLQEREAEELQRHQQHLLAMQKSATTQLGIVQTTKMKLSQNRWVWRITKIAVPVQLALVLVMCAACFFEPHCCDALNTYSMSFTPQLRYLKGPPPI</sequence>
<proteinExistence type="inferred from homology"/>
<dbReference type="GO" id="GO:0007010">
    <property type="term" value="P:cytoskeleton organization"/>
    <property type="evidence" value="ECO:0007669"/>
    <property type="project" value="TreeGrafter"/>
</dbReference>
<dbReference type="VEuPathDB" id="VectorBase:ADAR2_007099"/>
<gene>
    <name evidence="10" type="ORF">AND_010222</name>
</gene>
<dbReference type="GO" id="GO:0019894">
    <property type="term" value="F:kinesin binding"/>
    <property type="evidence" value="ECO:0007669"/>
    <property type="project" value="TreeGrafter"/>
</dbReference>
<accession>W5J492</accession>
<evidence type="ECO:0000313" key="10">
    <source>
        <dbReference type="EMBL" id="ETN58198.1"/>
    </source>
</evidence>
<dbReference type="OMA" id="YLMESRC"/>
<keyword evidence="5 7" id="KW-0472">Membrane</keyword>
<dbReference type="AlphaFoldDB" id="W5J492"/>
<dbReference type="PANTHER" id="PTHR21524:SF5">
    <property type="entry name" value="SPECTRIN REPEAT CONTAINING NUCLEAR ENVELOPE PROTEIN 2"/>
    <property type="match status" value="1"/>
</dbReference>
<dbReference type="eggNOG" id="ENOG502QT75">
    <property type="taxonomic scope" value="Eukaryota"/>
</dbReference>
<evidence type="ECO:0000256" key="4">
    <source>
        <dbReference type="ARBA" id="ARBA00022989"/>
    </source>
</evidence>
<evidence type="ECO:0000256" key="2">
    <source>
        <dbReference type="ARBA" id="ARBA00008619"/>
    </source>
</evidence>
<protein>
    <submittedName>
        <fullName evidence="10">Klarsicht</fullName>
    </submittedName>
</protein>
<name>W5J492_ANODA</name>
<feature type="compositionally biased region" description="Low complexity" evidence="8">
    <location>
        <begin position="388"/>
        <end position="404"/>
    </location>
</feature>
<evidence type="ECO:0000256" key="6">
    <source>
        <dbReference type="ARBA" id="ARBA00023242"/>
    </source>
</evidence>
<feature type="compositionally biased region" description="Low complexity" evidence="8">
    <location>
        <begin position="296"/>
        <end position="305"/>
    </location>
</feature>
<dbReference type="Proteomes" id="UP000000673">
    <property type="component" value="Unassembled WGS sequence"/>
</dbReference>
<evidence type="ECO:0000259" key="9">
    <source>
        <dbReference type="PROSITE" id="PS51049"/>
    </source>
</evidence>
<feature type="compositionally biased region" description="Basic residues" evidence="8">
    <location>
        <begin position="405"/>
        <end position="417"/>
    </location>
</feature>
<reference evidence="10" key="3">
    <citation type="journal article" date="2013" name="Nucleic Acids Res.">
        <title>The genome of Anopheles darlingi, the main neotropical malaria vector.</title>
        <authorList>
            <person name="Marinotti O."/>
            <person name="Cerqueira G.C."/>
            <person name="de Almeida L.G."/>
            <person name="Ferro M.I."/>
            <person name="Loreto E.L."/>
            <person name="Zaha A."/>
            <person name="Teixeira S.M."/>
            <person name="Wespiser A.R."/>
            <person name="Almeida E Silva A."/>
            <person name="Schlindwein A.D."/>
            <person name="Pacheco A.C."/>
            <person name="Silva A.L."/>
            <person name="Graveley B.R."/>
            <person name="Walenz B.P."/>
            <person name="Lima Bde A."/>
            <person name="Ribeiro C.A."/>
            <person name="Nunes-Silva C.G."/>
            <person name="de Carvalho C.R."/>
            <person name="Soares C.M."/>
            <person name="de Menezes C.B."/>
            <person name="Matiolli C."/>
            <person name="Caffrey D."/>
            <person name="Araujo D.A."/>
            <person name="de Oliveira D.M."/>
            <person name="Golenbock D."/>
            <person name="Grisard E.C."/>
            <person name="Fantinatti-Garboggini F."/>
            <person name="de Carvalho F.M."/>
            <person name="Barcellos F.G."/>
            <person name="Prosdocimi F."/>
            <person name="May G."/>
            <person name="Azevedo Junior G.M."/>
            <person name="Guimaraes G.M."/>
            <person name="Goldman G.H."/>
            <person name="Padilha I.Q."/>
            <person name="Batista Jda S."/>
            <person name="Ferro J.A."/>
            <person name="Ribeiro J.M."/>
            <person name="Fietto J.L."/>
            <person name="Dabbas K.M."/>
            <person name="Cerdeira L."/>
            <person name="Agnez-Lima L.F."/>
            <person name="Brocchi M."/>
            <person name="de Carvalho M.O."/>
            <person name="Teixeira Mde M."/>
            <person name="Diniz Maia Mde M."/>
            <person name="Goldman M.H."/>
            <person name="Cruz Schneider M.P."/>
            <person name="Felipe M.S."/>
            <person name="Hungria M."/>
            <person name="Nicolas M.F."/>
            <person name="Pereira M."/>
            <person name="Montes M.A."/>
            <person name="Cantao M.E."/>
            <person name="Vincentz M."/>
            <person name="Rafael M.S."/>
            <person name="Silverman N."/>
            <person name="Stoco P.H."/>
            <person name="Souza R.C."/>
            <person name="Vicentini R."/>
            <person name="Gazzinelli R.T."/>
            <person name="Neves Rde O."/>
            <person name="Silva R."/>
            <person name="Astolfi-Filho S."/>
            <person name="Maciel T.E."/>
            <person name="Urmenyi T.P."/>
            <person name="Tadei W.P."/>
            <person name="Camargo E.P."/>
            <person name="de Vasconcelos A.T."/>
        </authorList>
    </citation>
    <scope>NUCLEOTIDE SEQUENCE</scope>
</reference>
<keyword evidence="4" id="KW-1133">Transmembrane helix</keyword>
<dbReference type="InterPro" id="IPR012315">
    <property type="entry name" value="KASH"/>
</dbReference>
<feature type="compositionally biased region" description="Polar residues" evidence="8">
    <location>
        <begin position="372"/>
        <end position="387"/>
    </location>
</feature>
<evidence type="ECO:0000313" key="12">
    <source>
        <dbReference type="Proteomes" id="UP000000673"/>
    </source>
</evidence>
<evidence type="ECO:0000256" key="3">
    <source>
        <dbReference type="ARBA" id="ARBA00022692"/>
    </source>
</evidence>
<evidence type="ECO:0000256" key="5">
    <source>
        <dbReference type="ARBA" id="ARBA00023136"/>
    </source>
</evidence>
<dbReference type="GO" id="GO:0006997">
    <property type="term" value="P:nucleus organization"/>
    <property type="evidence" value="ECO:0007669"/>
    <property type="project" value="TreeGrafter"/>
</dbReference>
<keyword evidence="12" id="KW-1185">Reference proteome</keyword>
<organism evidence="10">
    <name type="scientific">Anopheles darlingi</name>
    <name type="common">Mosquito</name>
    <dbReference type="NCBI Taxonomy" id="43151"/>
    <lineage>
        <taxon>Eukaryota</taxon>
        <taxon>Metazoa</taxon>
        <taxon>Ecdysozoa</taxon>
        <taxon>Arthropoda</taxon>
        <taxon>Hexapoda</taxon>
        <taxon>Insecta</taxon>
        <taxon>Pterygota</taxon>
        <taxon>Neoptera</taxon>
        <taxon>Endopterygota</taxon>
        <taxon>Diptera</taxon>
        <taxon>Nematocera</taxon>
        <taxon>Culicoidea</taxon>
        <taxon>Culicidae</taxon>
        <taxon>Anophelinae</taxon>
        <taxon>Anopheles</taxon>
    </lineage>
</organism>
<dbReference type="Pfam" id="PF10541">
    <property type="entry name" value="KASH"/>
    <property type="match status" value="1"/>
</dbReference>
<dbReference type="SMART" id="SM01249">
    <property type="entry name" value="KASH"/>
    <property type="match status" value="1"/>
</dbReference>
<feature type="region of interest" description="Disordered" evidence="8">
    <location>
        <begin position="295"/>
        <end position="319"/>
    </location>
</feature>
<evidence type="ECO:0000313" key="11">
    <source>
        <dbReference type="EnsemblMetazoa" id="ADAC010222-PA"/>
    </source>
</evidence>
<dbReference type="GO" id="GO:0007097">
    <property type="term" value="P:nuclear migration"/>
    <property type="evidence" value="ECO:0007669"/>
    <property type="project" value="TreeGrafter"/>
</dbReference>
<reference evidence="10" key="2">
    <citation type="submission" date="2010-05" db="EMBL/GenBank/DDBJ databases">
        <authorList>
            <person name="Almeida L.G."/>
            <person name="Nicolas M.F."/>
            <person name="Souza R.C."/>
            <person name="Vasconcelos A.T.R."/>
        </authorList>
    </citation>
    <scope>NUCLEOTIDE SEQUENCE</scope>
</reference>
<dbReference type="HOGENOM" id="CLU_597967_0_0_1"/>
<dbReference type="VEuPathDB" id="VectorBase:ADAC010222"/>
<dbReference type="GO" id="GO:0048471">
    <property type="term" value="C:perinuclear region of cytoplasm"/>
    <property type="evidence" value="ECO:0007669"/>
    <property type="project" value="TreeGrafter"/>
</dbReference>
<feature type="domain" description="KASH" evidence="9">
    <location>
        <begin position="481"/>
        <end position="536"/>
    </location>
</feature>
<evidence type="ECO:0000256" key="7">
    <source>
        <dbReference type="PROSITE-ProRule" id="PRU00385"/>
    </source>
</evidence>
<evidence type="ECO:0000256" key="8">
    <source>
        <dbReference type="SAM" id="MobiDB-lite"/>
    </source>
</evidence>
<dbReference type="STRING" id="43151.W5J492"/>
<comment type="subcellular location">
    <subcellularLocation>
        <location evidence="1">Nucleus membrane</location>
    </subcellularLocation>
</comment>
<reference evidence="10 12" key="1">
    <citation type="journal article" date="2010" name="BMC Genomics">
        <title>Combination of measures distinguishes pre-miRNAs from other stem-loops in the genome of the newly sequenced Anopheles darlingi.</title>
        <authorList>
            <person name="Mendes N.D."/>
            <person name="Freitas A.T."/>
            <person name="Vasconcelos A.T."/>
            <person name="Sagot M.F."/>
        </authorList>
    </citation>
    <scope>NUCLEOTIDE SEQUENCE</scope>
</reference>
<dbReference type="EnsemblMetazoa" id="ADAC010222-RA">
    <property type="protein sequence ID" value="ADAC010222-PA"/>
    <property type="gene ID" value="ADAC010222"/>
</dbReference>
<reference evidence="11" key="4">
    <citation type="submission" date="2015-06" db="UniProtKB">
        <authorList>
            <consortium name="EnsemblMetazoa"/>
        </authorList>
    </citation>
    <scope>IDENTIFICATION</scope>
</reference>
<keyword evidence="3 7" id="KW-0812">Transmembrane</keyword>
<dbReference type="PANTHER" id="PTHR21524">
    <property type="entry name" value="SPECTRIN REPEAT CONTAINING NUCLEAR ENVELOPE PROTEIN 2"/>
    <property type="match status" value="1"/>
</dbReference>
<dbReference type="EMBL" id="ADMH02002158">
    <property type="protein sequence ID" value="ETN58198.1"/>
    <property type="molecule type" value="Genomic_DNA"/>
</dbReference>
<evidence type="ECO:0000256" key="1">
    <source>
        <dbReference type="ARBA" id="ARBA00004126"/>
    </source>
</evidence>
<dbReference type="PROSITE" id="PS51049">
    <property type="entry name" value="KASH"/>
    <property type="match status" value="1"/>
</dbReference>
<feature type="topological domain" description="Perinuclear space" evidence="7">
    <location>
        <begin position="511"/>
        <end position="536"/>
    </location>
</feature>
<keyword evidence="6" id="KW-0539">Nucleus</keyword>
<feature type="topological domain" description="Cytoplasmic" evidence="7">
    <location>
        <begin position="1"/>
        <end position="489"/>
    </location>
</feature>
<comment type="similarity">
    <text evidence="2">Belongs to the nesprin family.</text>
</comment>
<dbReference type="GO" id="GO:0031965">
    <property type="term" value="C:nuclear membrane"/>
    <property type="evidence" value="ECO:0007669"/>
    <property type="project" value="UniProtKB-SubCell"/>
</dbReference>